<comment type="caution">
    <text evidence="2">The sequence shown here is derived from an EMBL/GenBank/DDBJ whole genome shotgun (WGS) entry which is preliminary data.</text>
</comment>
<dbReference type="CDD" id="cd07731">
    <property type="entry name" value="ComA-like_MBL-fold"/>
    <property type="match status" value="1"/>
</dbReference>
<reference evidence="2 3" key="1">
    <citation type="journal article" date="2016" name="Nat. Commun.">
        <title>Thousands of microbial genomes shed light on interconnected biogeochemical processes in an aquifer system.</title>
        <authorList>
            <person name="Anantharaman K."/>
            <person name="Brown C.T."/>
            <person name="Hug L.A."/>
            <person name="Sharon I."/>
            <person name="Castelle C.J."/>
            <person name="Probst A.J."/>
            <person name="Thomas B.C."/>
            <person name="Singh A."/>
            <person name="Wilkins M.J."/>
            <person name="Karaoz U."/>
            <person name="Brodie E.L."/>
            <person name="Williams K.H."/>
            <person name="Hubbard S.S."/>
            <person name="Banfield J.F."/>
        </authorList>
    </citation>
    <scope>NUCLEOTIDE SEQUENCE [LARGE SCALE GENOMIC DNA]</scope>
</reference>
<accession>A0A1G2BPM7</accession>
<feature type="domain" description="Metallo-beta-lactamase" evidence="1">
    <location>
        <begin position="2"/>
        <end position="192"/>
    </location>
</feature>
<dbReference type="Pfam" id="PF00753">
    <property type="entry name" value="Lactamase_B"/>
    <property type="match status" value="1"/>
</dbReference>
<gene>
    <name evidence="2" type="ORF">A3B31_00105</name>
</gene>
<dbReference type="EMBL" id="MHKN01000057">
    <property type="protein sequence ID" value="OGY90766.1"/>
    <property type="molecule type" value="Genomic_DNA"/>
</dbReference>
<dbReference type="InterPro" id="IPR036866">
    <property type="entry name" value="RibonucZ/Hydroxyglut_hydro"/>
</dbReference>
<dbReference type="InterPro" id="IPR052159">
    <property type="entry name" value="Competence_DNA_uptake"/>
</dbReference>
<dbReference type="AlphaFoldDB" id="A0A1G2BPM7"/>
<dbReference type="PANTHER" id="PTHR30619">
    <property type="entry name" value="DNA INTERNALIZATION/COMPETENCE PROTEIN COMEC/REC2"/>
    <property type="match status" value="1"/>
</dbReference>
<dbReference type="InterPro" id="IPR035681">
    <property type="entry name" value="ComA-like_MBL"/>
</dbReference>
<evidence type="ECO:0000313" key="2">
    <source>
        <dbReference type="EMBL" id="OGY90766.1"/>
    </source>
</evidence>
<organism evidence="2 3">
    <name type="scientific">Candidatus Komeilibacteria bacterium RIFCSPLOWO2_01_FULL_53_11</name>
    <dbReference type="NCBI Taxonomy" id="1798552"/>
    <lineage>
        <taxon>Bacteria</taxon>
        <taxon>Candidatus Komeiliibacteriota</taxon>
    </lineage>
</organism>
<dbReference type="Gene3D" id="3.60.15.10">
    <property type="entry name" value="Ribonuclease Z/Hydroxyacylglutathione hydrolase-like"/>
    <property type="match status" value="1"/>
</dbReference>
<dbReference type="SUPFAM" id="SSF56281">
    <property type="entry name" value="Metallo-hydrolase/oxidoreductase"/>
    <property type="match status" value="1"/>
</dbReference>
<sequence>MDVGQGDAILIQLPDGPQVLIDAGADNSVLFGLGEALPWWDRSIEYAVVTHPDLDHFGGFFGVAEKYSIERFIYNGDVDKILFKMLHESVEARNIPSLIIDQGYALEWPSGVTLHFVWPRAGYESDDTNARSLVALLTWNDATMLLTGDLPVVQEQMLLQSYPDLHAQVLKVGHHGSKGSSGLVFLEAIRPELCIISVGRDNSFGHPHPEALRRLEAVGCQVRSTVDVGTVTVWSDGSSPFRE</sequence>
<evidence type="ECO:0000313" key="3">
    <source>
        <dbReference type="Proteomes" id="UP000177349"/>
    </source>
</evidence>
<proteinExistence type="predicted"/>
<dbReference type="InterPro" id="IPR001279">
    <property type="entry name" value="Metallo-B-lactamas"/>
</dbReference>
<dbReference type="PANTHER" id="PTHR30619:SF1">
    <property type="entry name" value="RECOMBINATION PROTEIN 2"/>
    <property type="match status" value="1"/>
</dbReference>
<evidence type="ECO:0000259" key="1">
    <source>
        <dbReference type="Pfam" id="PF00753"/>
    </source>
</evidence>
<name>A0A1G2BPM7_9BACT</name>
<dbReference type="Proteomes" id="UP000177349">
    <property type="component" value="Unassembled WGS sequence"/>
</dbReference>
<protein>
    <recommendedName>
        <fullName evidence="1">Metallo-beta-lactamase domain-containing protein</fullName>
    </recommendedName>
</protein>